<dbReference type="InterPro" id="IPR052418">
    <property type="entry name" value="Apolipoprotein_B"/>
</dbReference>
<dbReference type="Proteomes" id="UP001529510">
    <property type="component" value="Unassembled WGS sequence"/>
</dbReference>
<name>A0ABD0P7Z7_CIRMR</name>
<evidence type="ECO:0008006" key="3">
    <source>
        <dbReference type="Google" id="ProtNLM"/>
    </source>
</evidence>
<dbReference type="PANTHER" id="PTHR13769">
    <property type="entry name" value="APOLIPOPROTEIN B"/>
    <property type="match status" value="1"/>
</dbReference>
<feature type="non-terminal residue" evidence="1">
    <location>
        <position position="1"/>
    </location>
</feature>
<keyword evidence="2" id="KW-1185">Reference proteome</keyword>
<sequence>EVEDKLPVQSKDDVLATMRELNMLSSSGKSQQRASLFHKLVSETLSGAADEMMKISEWLTWQTLFQCGTDECTSAIMQILRTFDESAREADAIVYALSLLPHASPQKVRDMLSMAQNKQSKSIMYALANTVK</sequence>
<dbReference type="Gene3D" id="1.25.10.20">
    <property type="entry name" value="Vitellinogen, superhelical"/>
    <property type="match status" value="1"/>
</dbReference>
<protein>
    <recommendedName>
        <fullName evidence="3">Vitellogenin</fullName>
    </recommendedName>
</protein>
<evidence type="ECO:0000313" key="1">
    <source>
        <dbReference type="EMBL" id="KAL0170213.1"/>
    </source>
</evidence>
<dbReference type="InterPro" id="IPR011030">
    <property type="entry name" value="Lipovitellin_superhlx_dom"/>
</dbReference>
<dbReference type="SUPFAM" id="SSF48431">
    <property type="entry name" value="Lipovitellin-phosvitin complex, superhelical domain"/>
    <property type="match status" value="1"/>
</dbReference>
<dbReference type="EMBL" id="JAMKFB020000017">
    <property type="protein sequence ID" value="KAL0170213.1"/>
    <property type="molecule type" value="Genomic_DNA"/>
</dbReference>
<feature type="non-terminal residue" evidence="1">
    <location>
        <position position="132"/>
    </location>
</feature>
<organism evidence="1 2">
    <name type="scientific">Cirrhinus mrigala</name>
    <name type="common">Mrigala</name>
    <dbReference type="NCBI Taxonomy" id="683832"/>
    <lineage>
        <taxon>Eukaryota</taxon>
        <taxon>Metazoa</taxon>
        <taxon>Chordata</taxon>
        <taxon>Craniata</taxon>
        <taxon>Vertebrata</taxon>
        <taxon>Euteleostomi</taxon>
        <taxon>Actinopterygii</taxon>
        <taxon>Neopterygii</taxon>
        <taxon>Teleostei</taxon>
        <taxon>Ostariophysi</taxon>
        <taxon>Cypriniformes</taxon>
        <taxon>Cyprinidae</taxon>
        <taxon>Labeoninae</taxon>
        <taxon>Labeonini</taxon>
        <taxon>Cirrhinus</taxon>
    </lineage>
</organism>
<dbReference type="PANTHER" id="PTHR13769:SF6">
    <property type="entry name" value="APOLIPOPROTEIN B-100"/>
    <property type="match status" value="1"/>
</dbReference>
<reference evidence="1 2" key="1">
    <citation type="submission" date="2024-05" db="EMBL/GenBank/DDBJ databases">
        <title>Genome sequencing and assembly of Indian major carp, Cirrhinus mrigala (Hamilton, 1822).</title>
        <authorList>
            <person name="Mohindra V."/>
            <person name="Chowdhury L.M."/>
            <person name="Lal K."/>
            <person name="Jena J.K."/>
        </authorList>
    </citation>
    <scope>NUCLEOTIDE SEQUENCE [LARGE SCALE GENOMIC DNA]</scope>
    <source>
        <strain evidence="1">CM1030</strain>
        <tissue evidence="1">Blood</tissue>
    </source>
</reference>
<accession>A0ABD0P7Z7</accession>
<gene>
    <name evidence="1" type="ORF">M9458_034809</name>
</gene>
<comment type="caution">
    <text evidence="1">The sequence shown here is derived from an EMBL/GenBank/DDBJ whole genome shotgun (WGS) entry which is preliminary data.</text>
</comment>
<dbReference type="AlphaFoldDB" id="A0ABD0P7Z7"/>
<proteinExistence type="predicted"/>
<evidence type="ECO:0000313" key="2">
    <source>
        <dbReference type="Proteomes" id="UP001529510"/>
    </source>
</evidence>